<accession>A0A7V8K838</accession>
<name>A0A7V8K838_9GAMM</name>
<evidence type="ECO:0000313" key="2">
    <source>
        <dbReference type="Proteomes" id="UP000462066"/>
    </source>
</evidence>
<protein>
    <recommendedName>
        <fullName evidence="3">Baseplate protein J-like domain-containing protein</fullName>
    </recommendedName>
</protein>
<dbReference type="AlphaFoldDB" id="A0A7V8K838"/>
<dbReference type="EMBL" id="MWIP01000001">
    <property type="protein sequence ID" value="KAF1687890.1"/>
    <property type="molecule type" value="Genomic_DNA"/>
</dbReference>
<dbReference type="Proteomes" id="UP000462066">
    <property type="component" value="Unassembled WGS sequence"/>
</dbReference>
<evidence type="ECO:0000313" key="1">
    <source>
        <dbReference type="EMBL" id="KAF1687890.1"/>
    </source>
</evidence>
<gene>
    <name evidence="1" type="ORF">B1992_00090</name>
</gene>
<reference evidence="1 2" key="1">
    <citation type="submission" date="2017-10" db="EMBL/GenBank/DDBJ databases">
        <title>Whole genome sequencing of Pseudoxanthomonas broegbernensis DSM 12573(T).</title>
        <authorList>
            <person name="Kumar S."/>
            <person name="Bansal K."/>
            <person name="Kaur A."/>
            <person name="Patil P."/>
            <person name="Sharma S."/>
            <person name="Patil P.B."/>
        </authorList>
    </citation>
    <scope>NUCLEOTIDE SEQUENCE [LARGE SCALE GENOMIC DNA]</scope>
    <source>
        <strain evidence="1 2">DSM 12573</strain>
    </source>
</reference>
<keyword evidence="2" id="KW-1185">Reference proteome</keyword>
<organism evidence="1 2">
    <name type="scientific">Pseudoxanthomonas broegbernensis</name>
    <dbReference type="NCBI Taxonomy" id="83619"/>
    <lineage>
        <taxon>Bacteria</taxon>
        <taxon>Pseudomonadati</taxon>
        <taxon>Pseudomonadota</taxon>
        <taxon>Gammaproteobacteria</taxon>
        <taxon>Lysobacterales</taxon>
        <taxon>Lysobacteraceae</taxon>
        <taxon>Pseudoxanthomonas</taxon>
    </lineage>
</organism>
<dbReference type="RefSeq" id="WP_162309435.1">
    <property type="nucleotide sequence ID" value="NZ_JACHGU010000003.1"/>
</dbReference>
<comment type="caution">
    <text evidence="1">The sequence shown here is derived from an EMBL/GenBank/DDBJ whole genome shotgun (WGS) entry which is preliminary data.</text>
</comment>
<evidence type="ECO:0008006" key="3">
    <source>
        <dbReference type="Google" id="ProtNLM"/>
    </source>
</evidence>
<sequence length="371" mass="41437">MSFELPDLDTRDRAALQAELIRRIPQYTRLWTDYNDSDPGITFLQMLCWIGESLLYQANAIPNETQQNFLREVLGLAYTTNSTPYSEAADADCDFAFQRLRAVLGQVETGAALDRAQLQNAVLEYLDNPYLALSLSDVETLARETNQMIAYKNMQHASSSAPLLVKRADAKARDEAISVYVLSDAHWAYQYPPYPNSEATDARGGMSRVLILQKPSGSAAQEADKAERTLLENVRAYLAPRVLLGNRVNVAPAQLTEINLSVAVRCPPQVQLDFVLDTLLATLFAYFKPDQIWAYDQPPAIDRLQWIIETVPGVAALERIELNYAPTVRLPSYARLGVNCLLADLPPGPPAMLYRGLPQLRCLELYARNAQ</sequence>
<proteinExistence type="predicted"/>